<dbReference type="PROSITE" id="PS50112">
    <property type="entry name" value="PAS"/>
    <property type="match status" value="1"/>
</dbReference>
<dbReference type="InterPro" id="IPR000014">
    <property type="entry name" value="PAS"/>
</dbReference>
<name>A0A6L8K909_9BURK</name>
<organism evidence="5 6">
    <name type="scientific">Duganella flavida</name>
    <dbReference type="NCBI Taxonomy" id="2692175"/>
    <lineage>
        <taxon>Bacteria</taxon>
        <taxon>Pseudomonadati</taxon>
        <taxon>Pseudomonadota</taxon>
        <taxon>Betaproteobacteria</taxon>
        <taxon>Burkholderiales</taxon>
        <taxon>Oxalobacteraceae</taxon>
        <taxon>Telluria group</taxon>
        <taxon>Duganella</taxon>
    </lineage>
</organism>
<evidence type="ECO:0000256" key="2">
    <source>
        <dbReference type="ARBA" id="ARBA00022777"/>
    </source>
</evidence>
<dbReference type="PANTHER" id="PTHR24421:SF59">
    <property type="entry name" value="OXYGEN SENSOR HISTIDINE KINASE NREB"/>
    <property type="match status" value="1"/>
</dbReference>
<dbReference type="SUPFAM" id="SSF55785">
    <property type="entry name" value="PYP-like sensor domain (PAS domain)"/>
    <property type="match status" value="1"/>
</dbReference>
<keyword evidence="6" id="KW-1185">Reference proteome</keyword>
<dbReference type="NCBIfam" id="TIGR00229">
    <property type="entry name" value="sensory_box"/>
    <property type="match status" value="1"/>
</dbReference>
<dbReference type="CDD" id="cd00130">
    <property type="entry name" value="PAS"/>
    <property type="match status" value="1"/>
</dbReference>
<dbReference type="InterPro" id="IPR050482">
    <property type="entry name" value="Sensor_HK_TwoCompSys"/>
</dbReference>
<dbReference type="AlphaFoldDB" id="A0A6L8K909"/>
<sequence length="367" mass="40331">MTNAFAFPAYSEISQVMGWLQAETGESLLSGEAELRNIIALMPHPLFIKNSQSQVVMMNQACEVLWGVSSSEAVGTNGSTHMPPEQIKLLRQHDLHAFASGQTCIDEAYLWNKGRQGMGWLLTYKRPTYHGDGTPHLLICSAIDITERKQKEAALEQALEHTRLVAAQQRNAVESQHRRLALDTQDNLAQNLMALKLDIAMLHARTSDQQPLLHERAAQALDTLNASISAVRDIINELHPATLELGLSAAIEWQMQQMARRQGLQYRLLISHDSATLSPQQTSALFHVMQAGLRYLGAGARELQAELDLRHEQLAIILHSDRPAGAPTPDEALILTAMGERLAAMDGTLSCHGSLMEISLLPAPAGV</sequence>
<dbReference type="GO" id="GO:0016301">
    <property type="term" value="F:kinase activity"/>
    <property type="evidence" value="ECO:0007669"/>
    <property type="project" value="UniProtKB-KW"/>
</dbReference>
<dbReference type="InterPro" id="IPR035965">
    <property type="entry name" value="PAS-like_dom_sf"/>
</dbReference>
<dbReference type="GO" id="GO:0000160">
    <property type="term" value="P:phosphorelay signal transduction system"/>
    <property type="evidence" value="ECO:0007669"/>
    <property type="project" value="UniProtKB-KW"/>
</dbReference>
<evidence type="ECO:0000256" key="3">
    <source>
        <dbReference type="ARBA" id="ARBA00023012"/>
    </source>
</evidence>
<evidence type="ECO:0000256" key="1">
    <source>
        <dbReference type="ARBA" id="ARBA00022679"/>
    </source>
</evidence>
<evidence type="ECO:0000313" key="5">
    <source>
        <dbReference type="EMBL" id="MYM23836.1"/>
    </source>
</evidence>
<comment type="caution">
    <text evidence="5">The sequence shown here is derived from an EMBL/GenBank/DDBJ whole genome shotgun (WGS) entry which is preliminary data.</text>
</comment>
<dbReference type="Proteomes" id="UP000479335">
    <property type="component" value="Unassembled WGS sequence"/>
</dbReference>
<evidence type="ECO:0000313" key="6">
    <source>
        <dbReference type="Proteomes" id="UP000479335"/>
    </source>
</evidence>
<proteinExistence type="predicted"/>
<keyword evidence="1" id="KW-0808">Transferase</keyword>
<dbReference type="Pfam" id="PF08448">
    <property type="entry name" value="PAS_4"/>
    <property type="match status" value="1"/>
</dbReference>
<dbReference type="PANTHER" id="PTHR24421">
    <property type="entry name" value="NITRATE/NITRITE SENSOR PROTEIN NARX-RELATED"/>
    <property type="match status" value="1"/>
</dbReference>
<reference evidence="5 6" key="1">
    <citation type="submission" date="2019-12" db="EMBL/GenBank/DDBJ databases">
        <title>Novel species isolated from a subtropical stream in China.</title>
        <authorList>
            <person name="Lu H."/>
        </authorList>
    </citation>
    <scope>NUCLEOTIDE SEQUENCE [LARGE SCALE GENOMIC DNA]</scope>
    <source>
        <strain evidence="5 6">FT135W</strain>
    </source>
</reference>
<protein>
    <submittedName>
        <fullName evidence="5">PAS domain S-box protein</fullName>
    </submittedName>
</protein>
<keyword evidence="2" id="KW-0418">Kinase</keyword>
<accession>A0A6L8K909</accession>
<dbReference type="RefSeq" id="WP_161007319.1">
    <property type="nucleotide sequence ID" value="NZ_WWCN01000008.1"/>
</dbReference>
<dbReference type="InterPro" id="IPR013656">
    <property type="entry name" value="PAS_4"/>
</dbReference>
<evidence type="ECO:0000259" key="4">
    <source>
        <dbReference type="PROSITE" id="PS50112"/>
    </source>
</evidence>
<dbReference type="SMART" id="SM00091">
    <property type="entry name" value="PAS"/>
    <property type="match status" value="1"/>
</dbReference>
<dbReference type="EMBL" id="WWCN01000008">
    <property type="protein sequence ID" value="MYM23836.1"/>
    <property type="molecule type" value="Genomic_DNA"/>
</dbReference>
<gene>
    <name evidence="5" type="ORF">GTP46_14370</name>
</gene>
<feature type="domain" description="PAS" evidence="4">
    <location>
        <begin position="31"/>
        <end position="102"/>
    </location>
</feature>
<dbReference type="Gene3D" id="3.30.450.20">
    <property type="entry name" value="PAS domain"/>
    <property type="match status" value="1"/>
</dbReference>
<keyword evidence="3" id="KW-0902">Two-component regulatory system</keyword>